<comment type="caution">
    <text evidence="2">The sequence shown here is derived from an EMBL/GenBank/DDBJ whole genome shotgun (WGS) entry which is preliminary data.</text>
</comment>
<protein>
    <recommendedName>
        <fullName evidence="1">Class II aldolase/adducin N-terminal domain-containing protein</fullName>
    </recommendedName>
</protein>
<sequence>MPDFANIQDWKIIQESGPGPWGFGFHHICRDMREIGRLLYKRGYMPEVKGKPESTHGNMAARVNSLTSEFIMIAAGSHKGRLQPDDFVWVREVNWNEGSITMRVDSPDKKPSTDVWMADGIFRRFSTFFSVLDDYTVDGYLKIESEKRLQIGAIIHTHHFPNAEAVVSLSYPMLDRSGLAKVFERLEERAKIIVLADHGALAVGATLWKAFERIR</sequence>
<proteinExistence type="predicted"/>
<evidence type="ECO:0000259" key="1">
    <source>
        <dbReference type="Pfam" id="PF00596"/>
    </source>
</evidence>
<dbReference type="InterPro" id="IPR001303">
    <property type="entry name" value="Aldolase_II/adducin_N"/>
</dbReference>
<dbReference type="EMBL" id="MEYV01000016">
    <property type="protein sequence ID" value="OGD39886.1"/>
    <property type="molecule type" value="Genomic_DNA"/>
</dbReference>
<dbReference type="AlphaFoldDB" id="A0A1F5CAI4"/>
<dbReference type="SUPFAM" id="SSF53639">
    <property type="entry name" value="AraD/HMP-PK domain-like"/>
    <property type="match status" value="1"/>
</dbReference>
<dbReference type="InterPro" id="IPR036409">
    <property type="entry name" value="Aldolase_II/adducin_N_sf"/>
</dbReference>
<dbReference type="Gene3D" id="3.40.225.10">
    <property type="entry name" value="Class II aldolase/adducin N-terminal domain"/>
    <property type="match status" value="1"/>
</dbReference>
<organism evidence="2 3">
    <name type="scientific">Candidatus Azambacteria bacterium RIFCSPLOWO2_02_FULL_44_14</name>
    <dbReference type="NCBI Taxonomy" id="1797306"/>
    <lineage>
        <taxon>Bacteria</taxon>
        <taxon>Candidatus Azamiibacteriota</taxon>
    </lineage>
</organism>
<name>A0A1F5CAI4_9BACT</name>
<feature type="domain" description="Class II aldolase/adducin N-terminal" evidence="1">
    <location>
        <begin position="32"/>
        <end position="214"/>
    </location>
</feature>
<accession>A0A1F5CAI4</accession>
<evidence type="ECO:0000313" key="3">
    <source>
        <dbReference type="Proteomes" id="UP000177197"/>
    </source>
</evidence>
<dbReference type="Pfam" id="PF00596">
    <property type="entry name" value="Aldolase_II"/>
    <property type="match status" value="1"/>
</dbReference>
<evidence type="ECO:0000313" key="2">
    <source>
        <dbReference type="EMBL" id="OGD39886.1"/>
    </source>
</evidence>
<reference evidence="2 3" key="1">
    <citation type="journal article" date="2016" name="Nat. Commun.">
        <title>Thousands of microbial genomes shed light on interconnected biogeochemical processes in an aquifer system.</title>
        <authorList>
            <person name="Anantharaman K."/>
            <person name="Brown C.T."/>
            <person name="Hug L.A."/>
            <person name="Sharon I."/>
            <person name="Castelle C.J."/>
            <person name="Probst A.J."/>
            <person name="Thomas B.C."/>
            <person name="Singh A."/>
            <person name="Wilkins M.J."/>
            <person name="Karaoz U."/>
            <person name="Brodie E.L."/>
            <person name="Williams K.H."/>
            <person name="Hubbard S.S."/>
            <person name="Banfield J.F."/>
        </authorList>
    </citation>
    <scope>NUCLEOTIDE SEQUENCE [LARGE SCALE GENOMIC DNA]</scope>
</reference>
<gene>
    <name evidence="2" type="ORF">A3I30_01385</name>
</gene>
<dbReference type="Proteomes" id="UP000177197">
    <property type="component" value="Unassembled WGS sequence"/>
</dbReference>